<feature type="chain" id="PRO_5004576844" description="Cholesterol side-chain cleavage enzyme, mitochondrial" evidence="25">
    <location>
        <begin position="22"/>
        <end position="136"/>
    </location>
</feature>
<evidence type="ECO:0000256" key="10">
    <source>
        <dbReference type="ARBA" id="ARBA00022792"/>
    </source>
</evidence>
<keyword evidence="27" id="KW-1185">Reference proteome</keyword>
<keyword evidence="19" id="KW-0753">Steroid metabolism</keyword>
<dbReference type="Gene3D" id="1.10.630.10">
    <property type="entry name" value="Cytochrome P450"/>
    <property type="match status" value="1"/>
</dbReference>
<dbReference type="GO" id="GO:0008386">
    <property type="term" value="F:cholesterol monooxygenase (side-chain-cleaving) activity"/>
    <property type="evidence" value="ECO:0007669"/>
    <property type="project" value="UniProtKB-EC"/>
</dbReference>
<evidence type="ECO:0000256" key="9">
    <source>
        <dbReference type="ARBA" id="ARBA00022723"/>
    </source>
</evidence>
<dbReference type="EnsemblMetazoa" id="MESCA001602-RA">
    <property type="protein sequence ID" value="MESCA001602-PA"/>
    <property type="gene ID" value="MESCA001602"/>
</dbReference>
<keyword evidence="15" id="KW-0443">Lipid metabolism</keyword>
<dbReference type="EC" id="1.14.15.6" evidence="5"/>
<evidence type="ECO:0000256" key="11">
    <source>
        <dbReference type="ARBA" id="ARBA00022946"/>
    </source>
</evidence>
<evidence type="ECO:0000256" key="22">
    <source>
        <dbReference type="ARBA" id="ARBA00032666"/>
    </source>
</evidence>
<keyword evidence="14" id="KW-0503">Monooxygenase</keyword>
<evidence type="ECO:0000256" key="12">
    <source>
        <dbReference type="ARBA" id="ARBA00023002"/>
    </source>
</evidence>
<evidence type="ECO:0000256" key="19">
    <source>
        <dbReference type="ARBA" id="ARBA00023221"/>
    </source>
</evidence>
<evidence type="ECO:0000256" key="6">
    <source>
        <dbReference type="ARBA" id="ARBA00019844"/>
    </source>
</evidence>
<name>T1GE44_MEGSC</name>
<keyword evidence="20" id="KW-0755">Steroidogenesis</keyword>
<dbReference type="EMBL" id="CAQQ02000307">
    <property type="status" value="NOT_ANNOTATED_CDS"/>
    <property type="molecule type" value="Genomic_DNA"/>
</dbReference>
<evidence type="ECO:0000256" key="20">
    <source>
        <dbReference type="ARBA" id="ARBA00023250"/>
    </source>
</evidence>
<evidence type="ECO:0000256" key="1">
    <source>
        <dbReference type="ARBA" id="ARBA00001971"/>
    </source>
</evidence>
<evidence type="ECO:0000313" key="27">
    <source>
        <dbReference type="Proteomes" id="UP000015102"/>
    </source>
</evidence>
<dbReference type="InterPro" id="IPR036396">
    <property type="entry name" value="Cyt_P450_sf"/>
</dbReference>
<evidence type="ECO:0000256" key="23">
    <source>
        <dbReference type="ARBA" id="ARBA00033274"/>
    </source>
</evidence>
<comment type="subcellular location">
    <subcellularLocation>
        <location evidence="2">Mitochondrion inner membrane</location>
        <topology evidence="2">Peripheral membrane protein</topology>
    </subcellularLocation>
</comment>
<keyword evidence="8" id="KW-0349">Heme</keyword>
<keyword evidence="13" id="KW-0408">Iron</keyword>
<comment type="cofactor">
    <cofactor evidence="1">
        <name>heme</name>
        <dbReference type="ChEBI" id="CHEBI:30413"/>
    </cofactor>
</comment>
<keyword evidence="9" id="KW-0479">Metal-binding</keyword>
<reference evidence="26" key="2">
    <citation type="submission" date="2015-06" db="UniProtKB">
        <authorList>
            <consortium name="EnsemblMetazoa"/>
        </authorList>
    </citation>
    <scope>IDENTIFICATION</scope>
</reference>
<dbReference type="GO" id="GO:0034650">
    <property type="term" value="P:cortisol metabolic process"/>
    <property type="evidence" value="ECO:0007669"/>
    <property type="project" value="TreeGrafter"/>
</dbReference>
<keyword evidence="16" id="KW-0496">Mitochondrion</keyword>
<dbReference type="GO" id="GO:0005743">
    <property type="term" value="C:mitochondrial inner membrane"/>
    <property type="evidence" value="ECO:0007669"/>
    <property type="project" value="UniProtKB-SubCell"/>
</dbReference>
<dbReference type="Pfam" id="PF00067">
    <property type="entry name" value="p450"/>
    <property type="match status" value="1"/>
</dbReference>
<dbReference type="GO" id="GO:0005506">
    <property type="term" value="F:iron ion binding"/>
    <property type="evidence" value="ECO:0007669"/>
    <property type="project" value="InterPro"/>
</dbReference>
<feature type="signal peptide" evidence="25">
    <location>
        <begin position="1"/>
        <end position="21"/>
    </location>
</feature>
<dbReference type="AlphaFoldDB" id="T1GE44"/>
<dbReference type="PANTHER" id="PTHR24279:SF3">
    <property type="entry name" value="CHOLESTEROL SIDE-CHAIN CLEAVAGE ENZYME, MITOCHONDRIAL"/>
    <property type="match status" value="1"/>
</dbReference>
<evidence type="ECO:0000256" key="2">
    <source>
        <dbReference type="ARBA" id="ARBA00004637"/>
    </source>
</evidence>
<dbReference type="GO" id="GO:0006704">
    <property type="term" value="P:glucocorticoid biosynthetic process"/>
    <property type="evidence" value="ECO:0007669"/>
    <property type="project" value="TreeGrafter"/>
</dbReference>
<evidence type="ECO:0000256" key="5">
    <source>
        <dbReference type="ARBA" id="ARBA00012764"/>
    </source>
</evidence>
<evidence type="ECO:0000256" key="7">
    <source>
        <dbReference type="ARBA" id="ARBA00022548"/>
    </source>
</evidence>
<keyword evidence="12" id="KW-0560">Oxidoreductase</keyword>
<evidence type="ECO:0000256" key="18">
    <source>
        <dbReference type="ARBA" id="ARBA00023166"/>
    </source>
</evidence>
<keyword evidence="18" id="KW-1207">Sterol metabolism</keyword>
<dbReference type="STRING" id="36166.T1GE44"/>
<evidence type="ECO:0000256" key="14">
    <source>
        <dbReference type="ARBA" id="ARBA00023033"/>
    </source>
</evidence>
<dbReference type="GO" id="GO:0071375">
    <property type="term" value="P:cellular response to peptide hormone stimulus"/>
    <property type="evidence" value="ECO:0007669"/>
    <property type="project" value="TreeGrafter"/>
</dbReference>
<dbReference type="EMBL" id="CAQQ02000306">
    <property type="status" value="NOT_ANNOTATED_CDS"/>
    <property type="molecule type" value="Genomic_DNA"/>
</dbReference>
<sequence length="136" mass="15649">MVNDLQTSWFSLVLLSLYSSGRDENHFPDPEKVIPERWIRNNESGELDLVYKAHGTLPFALGGRSCIGRKIAVSETPPAAFLQFQVLQRHLWVDIAHPVKKSINQFKFLSEREKLFGVKSFMRKPLWFLCNINSSS</sequence>
<evidence type="ECO:0000313" key="26">
    <source>
        <dbReference type="EnsemblMetazoa" id="MESCA001602-PA"/>
    </source>
</evidence>
<evidence type="ECO:0000256" key="24">
    <source>
        <dbReference type="ARBA" id="ARBA00033394"/>
    </source>
</evidence>
<comment type="similarity">
    <text evidence="4">Belongs to the cytochrome P450 family.</text>
</comment>
<evidence type="ECO:0000256" key="4">
    <source>
        <dbReference type="ARBA" id="ARBA00010617"/>
    </source>
</evidence>
<dbReference type="HOGENOM" id="CLU_1877789_0_0_1"/>
<dbReference type="InterPro" id="IPR050479">
    <property type="entry name" value="CYP11_CYP27_families"/>
</dbReference>
<keyword evidence="17" id="KW-0472">Membrane</keyword>
<evidence type="ECO:0000256" key="21">
    <source>
        <dbReference type="ARBA" id="ARBA00030343"/>
    </source>
</evidence>
<keyword evidence="25" id="KW-0732">Signal</keyword>
<evidence type="ECO:0000256" key="15">
    <source>
        <dbReference type="ARBA" id="ARBA00023098"/>
    </source>
</evidence>
<comment type="pathway">
    <text evidence="3">Lipid metabolism; C21-steroid hormone metabolism.</text>
</comment>
<reference evidence="27" key="1">
    <citation type="submission" date="2013-02" db="EMBL/GenBank/DDBJ databases">
        <authorList>
            <person name="Hughes D."/>
        </authorList>
    </citation>
    <scope>NUCLEOTIDE SEQUENCE</scope>
    <source>
        <strain>Durham</strain>
        <strain evidence="27">NC isolate 2 -- Noor lab</strain>
    </source>
</reference>
<dbReference type="PANTHER" id="PTHR24279">
    <property type="entry name" value="CYTOCHROME P450"/>
    <property type="match status" value="1"/>
</dbReference>
<evidence type="ECO:0000256" key="25">
    <source>
        <dbReference type="SAM" id="SignalP"/>
    </source>
</evidence>
<evidence type="ECO:0000256" key="16">
    <source>
        <dbReference type="ARBA" id="ARBA00023128"/>
    </source>
</evidence>
<evidence type="ECO:0000256" key="8">
    <source>
        <dbReference type="ARBA" id="ARBA00022617"/>
    </source>
</evidence>
<dbReference type="GO" id="GO:0008203">
    <property type="term" value="P:cholesterol metabolic process"/>
    <property type="evidence" value="ECO:0007669"/>
    <property type="project" value="UniProtKB-KW"/>
</dbReference>
<evidence type="ECO:0000256" key="13">
    <source>
        <dbReference type="ARBA" id="ARBA00023004"/>
    </source>
</evidence>
<keyword evidence="11" id="KW-0809">Transit peptide</keyword>
<accession>T1GE44</accession>
<dbReference type="GO" id="GO:0020037">
    <property type="term" value="F:heme binding"/>
    <property type="evidence" value="ECO:0007669"/>
    <property type="project" value="InterPro"/>
</dbReference>
<keyword evidence="7" id="KW-0153">Cholesterol metabolism</keyword>
<dbReference type="InterPro" id="IPR001128">
    <property type="entry name" value="Cyt_P450"/>
</dbReference>
<organism evidence="26 27">
    <name type="scientific">Megaselia scalaris</name>
    <name type="common">Humpbacked fly</name>
    <name type="synonym">Phora scalaris</name>
    <dbReference type="NCBI Taxonomy" id="36166"/>
    <lineage>
        <taxon>Eukaryota</taxon>
        <taxon>Metazoa</taxon>
        <taxon>Ecdysozoa</taxon>
        <taxon>Arthropoda</taxon>
        <taxon>Hexapoda</taxon>
        <taxon>Insecta</taxon>
        <taxon>Pterygota</taxon>
        <taxon>Neoptera</taxon>
        <taxon>Endopterygota</taxon>
        <taxon>Diptera</taxon>
        <taxon>Brachycera</taxon>
        <taxon>Muscomorpha</taxon>
        <taxon>Platypezoidea</taxon>
        <taxon>Phoridae</taxon>
        <taxon>Megaseliini</taxon>
        <taxon>Megaselia</taxon>
    </lineage>
</organism>
<protein>
    <recommendedName>
        <fullName evidence="6">Cholesterol side-chain cleavage enzyme, mitochondrial</fullName>
        <ecNumber evidence="5">1.14.15.6</ecNumber>
    </recommendedName>
    <alternativeName>
        <fullName evidence="21">CYPXIA1</fullName>
    </alternativeName>
    <alternativeName>
        <fullName evidence="23">Cholesterol desmolase</fullName>
    </alternativeName>
    <alternativeName>
        <fullName evidence="22">Cytochrome P450 11A1</fullName>
    </alternativeName>
    <alternativeName>
        <fullName evidence="24">Cytochrome P450(scc)</fullName>
    </alternativeName>
</protein>
<keyword evidence="10" id="KW-0999">Mitochondrion inner membrane</keyword>
<dbReference type="SUPFAM" id="SSF48264">
    <property type="entry name" value="Cytochrome P450"/>
    <property type="match status" value="1"/>
</dbReference>
<dbReference type="Proteomes" id="UP000015102">
    <property type="component" value="Unassembled WGS sequence"/>
</dbReference>
<evidence type="ECO:0000256" key="3">
    <source>
        <dbReference type="ARBA" id="ARBA00005108"/>
    </source>
</evidence>
<dbReference type="GO" id="GO:0006700">
    <property type="term" value="P:C21-steroid hormone biosynthetic process"/>
    <property type="evidence" value="ECO:0007669"/>
    <property type="project" value="TreeGrafter"/>
</dbReference>
<evidence type="ECO:0000256" key="17">
    <source>
        <dbReference type="ARBA" id="ARBA00023136"/>
    </source>
</evidence>
<proteinExistence type="inferred from homology"/>